<dbReference type="PANTHER" id="PTHR30290">
    <property type="entry name" value="PERIPLASMIC BINDING COMPONENT OF ABC TRANSPORTER"/>
    <property type="match status" value="1"/>
</dbReference>
<dbReference type="EMBL" id="JASNVK010000021">
    <property type="protein sequence ID" value="MDK4301520.1"/>
    <property type="molecule type" value="Genomic_DNA"/>
</dbReference>
<feature type="region of interest" description="Disordered" evidence="1">
    <location>
        <begin position="1"/>
        <end position="30"/>
    </location>
</feature>
<dbReference type="Proteomes" id="UP001243856">
    <property type="component" value="Unassembled WGS sequence"/>
</dbReference>
<dbReference type="RefSeq" id="WP_144737791.1">
    <property type="nucleotide sequence ID" value="NZ_CP100361.1"/>
</dbReference>
<dbReference type="Pfam" id="PF00496">
    <property type="entry name" value="SBP_bac_5"/>
    <property type="match status" value="1"/>
</dbReference>
<proteinExistence type="predicted"/>
<feature type="region of interest" description="Disordered" evidence="1">
    <location>
        <begin position="56"/>
        <end position="83"/>
    </location>
</feature>
<keyword evidence="4" id="KW-1185">Reference proteome</keyword>
<evidence type="ECO:0000313" key="3">
    <source>
        <dbReference type="EMBL" id="MDK4301520.1"/>
    </source>
</evidence>
<dbReference type="InterPro" id="IPR039424">
    <property type="entry name" value="SBP_5"/>
</dbReference>
<protein>
    <submittedName>
        <fullName evidence="3">ABC transporter family substrate-binding protein</fullName>
    </submittedName>
</protein>
<dbReference type="Gene3D" id="3.10.105.10">
    <property type="entry name" value="Dipeptide-binding Protein, Domain 3"/>
    <property type="match status" value="1"/>
</dbReference>
<reference evidence="3 4" key="1">
    <citation type="submission" date="2023-05" db="EMBL/GenBank/DDBJ databases">
        <title>Metabolic capabilities are highly conserved among human nasal-associated Corynebacterium species in pangenomic analyses.</title>
        <authorList>
            <person name="Tran T.H."/>
            <person name="Roberts A.Q."/>
            <person name="Escapa I.F."/>
            <person name="Gao W."/>
            <person name="Conlan S."/>
            <person name="Kong H."/>
            <person name="Segre J.A."/>
            <person name="Kelly M.S."/>
            <person name="Lemon K.P."/>
        </authorList>
    </citation>
    <scope>NUCLEOTIDE SEQUENCE [LARGE SCALE GENOMIC DNA]</scope>
    <source>
        <strain evidence="3 4">KPL2811</strain>
    </source>
</reference>
<dbReference type="PANTHER" id="PTHR30290:SF65">
    <property type="entry name" value="MONOACYL PHOSPHATIDYLINOSITOL TETRAMANNOSIDE-BINDING PROTEIN LPQW-RELATED"/>
    <property type="match status" value="1"/>
</dbReference>
<evidence type="ECO:0000256" key="1">
    <source>
        <dbReference type="SAM" id="MobiDB-lite"/>
    </source>
</evidence>
<dbReference type="InterPro" id="IPR000914">
    <property type="entry name" value="SBP_5_dom"/>
</dbReference>
<evidence type="ECO:0000259" key="2">
    <source>
        <dbReference type="Pfam" id="PF00496"/>
    </source>
</evidence>
<comment type="caution">
    <text evidence="3">The sequence shown here is derived from an EMBL/GenBank/DDBJ whole genome shotgun (WGS) entry which is preliminary data.</text>
</comment>
<gene>
    <name evidence="3" type="ORF">QPX45_09800</name>
</gene>
<dbReference type="Gene3D" id="3.90.76.10">
    <property type="entry name" value="Dipeptide-binding Protein, Domain 1"/>
    <property type="match status" value="1"/>
</dbReference>
<dbReference type="CDD" id="cd08501">
    <property type="entry name" value="PBP2_Lpqw"/>
    <property type="match status" value="1"/>
</dbReference>
<name>A0ABT7G447_9CORY</name>
<feature type="compositionally biased region" description="Basic and acidic residues" evidence="1">
    <location>
        <begin position="69"/>
        <end position="83"/>
    </location>
</feature>
<accession>A0ABT7G447</accession>
<evidence type="ECO:0000313" key="4">
    <source>
        <dbReference type="Proteomes" id="UP001243856"/>
    </source>
</evidence>
<dbReference type="SUPFAM" id="SSF53850">
    <property type="entry name" value="Periplasmic binding protein-like II"/>
    <property type="match status" value="1"/>
</dbReference>
<organism evidence="3 4">
    <name type="scientific">Corynebacterium propinquum</name>
    <dbReference type="NCBI Taxonomy" id="43769"/>
    <lineage>
        <taxon>Bacteria</taxon>
        <taxon>Bacillati</taxon>
        <taxon>Actinomycetota</taxon>
        <taxon>Actinomycetes</taxon>
        <taxon>Mycobacteriales</taxon>
        <taxon>Corynebacteriaceae</taxon>
        <taxon>Corynebacterium</taxon>
    </lineage>
</organism>
<feature type="domain" description="Solute-binding protein family 5" evidence="2">
    <location>
        <begin position="144"/>
        <end position="508"/>
    </location>
</feature>
<dbReference type="PIRSF" id="PIRSF002741">
    <property type="entry name" value="MppA"/>
    <property type="match status" value="1"/>
</dbReference>
<dbReference type="Gene3D" id="3.40.190.10">
    <property type="entry name" value="Periplasmic binding protein-like II"/>
    <property type="match status" value="1"/>
</dbReference>
<sequence>MTEEKHTLSRTGKRQQPISPGEINPGARNGRTIAARKAGVGLLSIAALTLAACSSGDNADSADGPGIDVHPEGDYHPVDRDQLQDGGELRLPIGEIPEQQNALHANFTSDTVALWEWYNPQLYLLDDGGNLEYNPDYFTDVTHEEIDGKTVVTYELVDEATFNDGTPIDWRAFEATWKALNGENTEFQPAATDGYDSVESVVAGDSEKHAVVTYKSIYPWWEEPFTTLLHPDIDTPEEFNEGYLNQMRPEWGAGPFTVASTDFQAGNVVFEANDKWWGDEPKLDRVTLRQLESQAVVNAFRSGEIDAADVSDKNSLAVVQQMGNDVDIRASLTPYQRMFSLNSESPQLADLGVRHGILAGIDREQLAEIRFNGLGYEEEMPGSMVFMTIQDEYQDNVSEVVEYDPENAKQLLKSSGYEMDGEFYSKDGERLSLRYVLIGDDDVSKATARALQAMMREIGVELRIEERPSSEFANVLEERDFDVFLSGVGVTGPDSGVVYFSYFFSTDSNLDLSRTGTEEMDAKIEEMRQLDTADEQRMRANELEKEAFAQYGRLPYANGPQMTAVKSGLANYGPRVFTVLEKQNIGWEK</sequence>
<dbReference type="InterPro" id="IPR030678">
    <property type="entry name" value="Peptide/Ni-bd"/>
</dbReference>